<dbReference type="Gramene" id="AUR62009829-RA">
    <property type="protein sequence ID" value="AUR62009829-RA:cds"/>
    <property type="gene ID" value="AUR62009829"/>
</dbReference>
<gene>
    <name evidence="6" type="primary">LOC110684320</name>
</gene>
<dbReference type="InterPro" id="IPR027410">
    <property type="entry name" value="TCP-1-like_intermed_sf"/>
</dbReference>
<proteinExistence type="inferred from homology"/>
<dbReference type="GO" id="GO:0005739">
    <property type="term" value="C:mitochondrion"/>
    <property type="evidence" value="ECO:0007669"/>
    <property type="project" value="EnsemblPlants"/>
</dbReference>
<sequence>MFRAASSLIRSSASKRLVNSRIISSRNYGAKDINFGLGARAAMLQGVNEIAEAVKVTMGPKGRNVVIERSFKEPKVTKDGVTVAKSIKFSDRTKNLGAELVKQVAKATNTVAGDGTTCATVLTQAILVEGCKSIAAGVNAMDLRTGITMAVDAVVSNLKSKAVMISTPEEITQVATISANGEREIGELIARAMETVGKEGVITVSDGNTLDNELEVVEGMKLARGYISPYFITDQKTQKCELENPLVLIHEKKLSDVGSLVKVLELALERKRPLLIVAEDIEGDALTLLILNKHQAGLKVCAIKSPGFGESRKANLDDLAVFTGGEVISEERGLTLDKIKAEMLGAAKKVTISMDDTIVLSGGGDKKVIEERCEELRTSMENSTSTFDKEKAQERLSKLSGGVAVFKVGGASEAELGERKDRVIDALNATRAAVEEGIVPGGGVSLLYATKALDDIQTKNEDQKRGVQIVQNALKAPAFTIVANAGGEASLVIGKLLEQNDHNFGYDASKGKYVNMIQAGIVDPVKVIRTALADAASVSSLLTTTEAIIIEHSEQSSVGQRVPDMDQMDL</sequence>
<name>A0A803LD90_CHEQI</name>
<dbReference type="SUPFAM" id="SSF48592">
    <property type="entry name" value="GroEL equatorial domain-like"/>
    <property type="match status" value="1"/>
</dbReference>
<evidence type="ECO:0000256" key="1">
    <source>
        <dbReference type="ARBA" id="ARBA00006607"/>
    </source>
</evidence>
<dbReference type="OMA" id="SSAMFDK"/>
<evidence type="ECO:0000313" key="7">
    <source>
        <dbReference type="Proteomes" id="UP000596660"/>
    </source>
</evidence>
<evidence type="ECO:0000256" key="3">
    <source>
        <dbReference type="ARBA" id="ARBA00022840"/>
    </source>
</evidence>
<evidence type="ECO:0000313" key="6">
    <source>
        <dbReference type="EnsemblPlants" id="AUR62009829-RA:cds"/>
    </source>
</evidence>
<dbReference type="NCBIfam" id="NF009487">
    <property type="entry name" value="PRK12849.1"/>
    <property type="match status" value="1"/>
</dbReference>
<dbReference type="RefSeq" id="XP_021716453.1">
    <property type="nucleotide sequence ID" value="XM_021860761.1"/>
</dbReference>
<dbReference type="NCBIfam" id="NF009489">
    <property type="entry name" value="PRK12851.1"/>
    <property type="match status" value="1"/>
</dbReference>
<dbReference type="FunFam" id="3.50.7.10:FF:000001">
    <property type="entry name" value="60 kDa chaperonin"/>
    <property type="match status" value="1"/>
</dbReference>
<evidence type="ECO:0000256" key="2">
    <source>
        <dbReference type="ARBA" id="ARBA00022741"/>
    </source>
</evidence>
<dbReference type="GO" id="GO:0140662">
    <property type="term" value="F:ATP-dependent protein folding chaperone"/>
    <property type="evidence" value="ECO:0007669"/>
    <property type="project" value="InterPro"/>
</dbReference>
<dbReference type="GO" id="GO:0005524">
    <property type="term" value="F:ATP binding"/>
    <property type="evidence" value="ECO:0007669"/>
    <property type="project" value="UniProtKB-KW"/>
</dbReference>
<evidence type="ECO:0000256" key="4">
    <source>
        <dbReference type="ARBA" id="ARBA00023186"/>
    </source>
</evidence>
<dbReference type="AlphaFoldDB" id="A0A803LD90"/>
<dbReference type="PROSITE" id="PS00296">
    <property type="entry name" value="CHAPERONINS_CPN60"/>
    <property type="match status" value="1"/>
</dbReference>
<dbReference type="PRINTS" id="PR00298">
    <property type="entry name" value="CHAPERONIN60"/>
</dbReference>
<dbReference type="Gene3D" id="3.30.260.10">
    <property type="entry name" value="TCP-1-like chaperonin intermediate domain"/>
    <property type="match status" value="1"/>
</dbReference>
<accession>A0A803LD90</accession>
<dbReference type="NCBIfam" id="NF000592">
    <property type="entry name" value="PRK00013.1"/>
    <property type="match status" value="1"/>
</dbReference>
<dbReference type="CDD" id="cd03344">
    <property type="entry name" value="GroEL"/>
    <property type="match status" value="1"/>
</dbReference>
<dbReference type="InterPro" id="IPR027409">
    <property type="entry name" value="GroEL-like_apical_dom_sf"/>
</dbReference>
<dbReference type="InterPro" id="IPR002423">
    <property type="entry name" value="Cpn60/GroEL/TCP-1"/>
</dbReference>
<dbReference type="GO" id="GO:0042026">
    <property type="term" value="P:protein refolding"/>
    <property type="evidence" value="ECO:0007669"/>
    <property type="project" value="InterPro"/>
</dbReference>
<dbReference type="EnsemblPlants" id="AUR62009829-RA">
    <property type="protein sequence ID" value="AUR62009829-RA:cds"/>
    <property type="gene ID" value="AUR62009829"/>
</dbReference>
<dbReference type="OrthoDB" id="1733909at2759"/>
<protein>
    <submittedName>
        <fullName evidence="6">Uncharacterized protein</fullName>
    </submittedName>
</protein>
<keyword evidence="2" id="KW-0547">Nucleotide-binding</keyword>
<keyword evidence="4" id="KW-0143">Chaperone</keyword>
<reference evidence="6" key="1">
    <citation type="journal article" date="2017" name="Nature">
        <title>The genome of Chenopodium quinoa.</title>
        <authorList>
            <person name="Jarvis D.E."/>
            <person name="Ho Y.S."/>
            <person name="Lightfoot D.J."/>
            <person name="Schmoeckel S.M."/>
            <person name="Li B."/>
            <person name="Borm T.J.A."/>
            <person name="Ohyanagi H."/>
            <person name="Mineta K."/>
            <person name="Michell C.T."/>
            <person name="Saber N."/>
            <person name="Kharbatia N.M."/>
            <person name="Rupper R.R."/>
            <person name="Sharp A.R."/>
            <person name="Dally N."/>
            <person name="Boughton B.A."/>
            <person name="Woo Y.H."/>
            <person name="Gao G."/>
            <person name="Schijlen E.G.W.M."/>
            <person name="Guo X."/>
            <person name="Momin A.A."/>
            <person name="Negrao S."/>
            <person name="Al-Babili S."/>
            <person name="Gehring C."/>
            <person name="Roessner U."/>
            <person name="Jung C."/>
            <person name="Murphy K."/>
            <person name="Arold S.T."/>
            <person name="Gojobori T."/>
            <person name="van der Linden C.G."/>
            <person name="van Loo E.N."/>
            <person name="Jellen E.N."/>
            <person name="Maughan P.J."/>
            <person name="Tester M."/>
        </authorList>
    </citation>
    <scope>NUCLEOTIDE SEQUENCE [LARGE SCALE GENOMIC DNA]</scope>
    <source>
        <strain evidence="6">cv. PI 614886</strain>
    </source>
</reference>
<dbReference type="PANTHER" id="PTHR45633">
    <property type="entry name" value="60 KDA HEAT SHOCK PROTEIN, MITOCHONDRIAL"/>
    <property type="match status" value="1"/>
</dbReference>
<dbReference type="Proteomes" id="UP000596660">
    <property type="component" value="Unplaced"/>
</dbReference>
<dbReference type="Pfam" id="PF00118">
    <property type="entry name" value="Cpn60_TCP1"/>
    <property type="match status" value="1"/>
</dbReference>
<dbReference type="InterPro" id="IPR027413">
    <property type="entry name" value="GROEL-like_equatorial_sf"/>
</dbReference>
<dbReference type="SUPFAM" id="SSF52029">
    <property type="entry name" value="GroEL apical domain-like"/>
    <property type="match status" value="1"/>
</dbReference>
<keyword evidence="7" id="KW-1185">Reference proteome</keyword>
<keyword evidence="3" id="KW-0067">ATP-binding</keyword>
<dbReference type="NCBIfam" id="NF009488">
    <property type="entry name" value="PRK12850.1"/>
    <property type="match status" value="1"/>
</dbReference>
<dbReference type="GeneID" id="110684320"/>
<evidence type="ECO:0000256" key="5">
    <source>
        <dbReference type="RuleBase" id="RU000418"/>
    </source>
</evidence>
<organism evidence="6 7">
    <name type="scientific">Chenopodium quinoa</name>
    <name type="common">Quinoa</name>
    <dbReference type="NCBI Taxonomy" id="63459"/>
    <lineage>
        <taxon>Eukaryota</taxon>
        <taxon>Viridiplantae</taxon>
        <taxon>Streptophyta</taxon>
        <taxon>Embryophyta</taxon>
        <taxon>Tracheophyta</taxon>
        <taxon>Spermatophyta</taxon>
        <taxon>Magnoliopsida</taxon>
        <taxon>eudicotyledons</taxon>
        <taxon>Gunneridae</taxon>
        <taxon>Pentapetalae</taxon>
        <taxon>Caryophyllales</taxon>
        <taxon>Chenopodiaceae</taxon>
        <taxon>Chenopodioideae</taxon>
        <taxon>Atripliceae</taxon>
        <taxon>Chenopodium</taxon>
    </lineage>
</organism>
<dbReference type="InterPro" id="IPR018370">
    <property type="entry name" value="Chaperonin_Cpn60_CS"/>
</dbReference>
<dbReference type="SUPFAM" id="SSF54849">
    <property type="entry name" value="GroEL-intermediate domain like"/>
    <property type="match status" value="1"/>
</dbReference>
<reference evidence="6" key="2">
    <citation type="submission" date="2021-03" db="UniProtKB">
        <authorList>
            <consortium name="EnsemblPlants"/>
        </authorList>
    </citation>
    <scope>IDENTIFICATION</scope>
</reference>
<dbReference type="InterPro" id="IPR001844">
    <property type="entry name" value="Cpn60/GroEL"/>
</dbReference>
<comment type="similarity">
    <text evidence="1 5">Belongs to the chaperonin (HSP60) family.</text>
</comment>
<dbReference type="KEGG" id="cqi:110684320"/>
<dbReference type="Gene3D" id="3.50.7.10">
    <property type="entry name" value="GroEL"/>
    <property type="match status" value="1"/>
</dbReference>
<dbReference type="NCBIfam" id="TIGR02348">
    <property type="entry name" value="GroEL"/>
    <property type="match status" value="1"/>
</dbReference>
<dbReference type="HAMAP" id="MF_00600">
    <property type="entry name" value="CH60"/>
    <property type="match status" value="1"/>
</dbReference>
<dbReference type="Gene3D" id="1.10.560.10">
    <property type="entry name" value="GroEL-like equatorial domain"/>
    <property type="match status" value="1"/>
</dbReference>